<reference evidence="2 3" key="1">
    <citation type="submission" date="2023-02" db="EMBL/GenBank/DDBJ databases">
        <title>LHISI_Scaffold_Assembly.</title>
        <authorList>
            <person name="Stuart O.P."/>
            <person name="Cleave R."/>
            <person name="Magrath M.J.L."/>
            <person name="Mikheyev A.S."/>
        </authorList>
    </citation>
    <scope>NUCLEOTIDE SEQUENCE [LARGE SCALE GENOMIC DNA]</scope>
    <source>
        <strain evidence="2">Daus_M_001</strain>
        <tissue evidence="2">Leg muscle</tissue>
    </source>
</reference>
<evidence type="ECO:0000313" key="3">
    <source>
        <dbReference type="Proteomes" id="UP001159363"/>
    </source>
</evidence>
<evidence type="ECO:0000313" key="2">
    <source>
        <dbReference type="EMBL" id="KAJ8881194.1"/>
    </source>
</evidence>
<protein>
    <recommendedName>
        <fullName evidence="1">DUF4817 domain-containing protein</fullName>
    </recommendedName>
</protein>
<dbReference type="InterPro" id="IPR032135">
    <property type="entry name" value="DUF4817"/>
</dbReference>
<proteinExistence type="predicted"/>
<name>A0ABQ9HA86_9NEOP</name>
<evidence type="ECO:0000259" key="1">
    <source>
        <dbReference type="Pfam" id="PF16087"/>
    </source>
</evidence>
<accession>A0ABQ9HA86</accession>
<dbReference type="Proteomes" id="UP001159363">
    <property type="component" value="Chromosome 5"/>
</dbReference>
<dbReference type="EMBL" id="JARBHB010000006">
    <property type="protein sequence ID" value="KAJ8881194.1"/>
    <property type="molecule type" value="Genomic_DNA"/>
</dbReference>
<dbReference type="Pfam" id="PF16087">
    <property type="entry name" value="DUF4817"/>
    <property type="match status" value="1"/>
</dbReference>
<comment type="caution">
    <text evidence="2">The sequence shown here is derived from an EMBL/GenBank/DDBJ whole genome shotgun (WGS) entry which is preliminary data.</text>
</comment>
<feature type="domain" description="DUF4817" evidence="1">
    <location>
        <begin position="48"/>
        <end position="82"/>
    </location>
</feature>
<keyword evidence="3" id="KW-1185">Reference proteome</keyword>
<gene>
    <name evidence="2" type="ORF">PR048_017667</name>
</gene>
<sequence>MGYLNAGSWRCVGVAITAGSDVSCQSPLEASPACVISRDAELAGVHLTYGAANENGRAAQRLHGERFPSRRLPSRQTFERACTGSFAKVDPCVSSRRDV</sequence>
<organism evidence="2 3">
    <name type="scientific">Dryococelus australis</name>
    <dbReference type="NCBI Taxonomy" id="614101"/>
    <lineage>
        <taxon>Eukaryota</taxon>
        <taxon>Metazoa</taxon>
        <taxon>Ecdysozoa</taxon>
        <taxon>Arthropoda</taxon>
        <taxon>Hexapoda</taxon>
        <taxon>Insecta</taxon>
        <taxon>Pterygota</taxon>
        <taxon>Neoptera</taxon>
        <taxon>Polyneoptera</taxon>
        <taxon>Phasmatodea</taxon>
        <taxon>Verophasmatodea</taxon>
        <taxon>Anareolatae</taxon>
        <taxon>Phasmatidae</taxon>
        <taxon>Eurycanthinae</taxon>
        <taxon>Dryococelus</taxon>
    </lineage>
</organism>